<reference evidence="2" key="1">
    <citation type="journal article" date="2019" name="Int. J. Syst. Evol. Microbiol.">
        <title>The Global Catalogue of Microorganisms (GCM) 10K type strain sequencing project: providing services to taxonomists for standard genome sequencing and annotation.</title>
        <authorList>
            <consortium name="The Broad Institute Genomics Platform"/>
            <consortium name="The Broad Institute Genome Sequencing Center for Infectious Disease"/>
            <person name="Wu L."/>
            <person name="Ma J."/>
        </authorList>
    </citation>
    <scope>NUCLEOTIDE SEQUENCE [LARGE SCALE GENOMIC DNA]</scope>
    <source>
        <strain evidence="2">KCTC 52344</strain>
    </source>
</reference>
<proteinExistence type="predicted"/>
<gene>
    <name evidence="1" type="ORF">ACFSR2_01100</name>
</gene>
<dbReference type="EMBL" id="JBHULC010000001">
    <property type="protein sequence ID" value="MFD2519462.1"/>
    <property type="molecule type" value="Genomic_DNA"/>
</dbReference>
<dbReference type="Proteomes" id="UP001597510">
    <property type="component" value="Unassembled WGS sequence"/>
</dbReference>
<evidence type="ECO:0000313" key="2">
    <source>
        <dbReference type="Proteomes" id="UP001597510"/>
    </source>
</evidence>
<evidence type="ECO:0000313" key="1">
    <source>
        <dbReference type="EMBL" id="MFD2519462.1"/>
    </source>
</evidence>
<accession>A0ABW5J2Y3</accession>
<sequence>MKFLKPIIIILFFVFLLFISVFPQVLRCSLVQYDTFVSIQPNVYAATTSTLQQQDSLKNYIKIAKKRIESFWGTQQGEATIIFCDDLEKYRQYCRSSEGAGCTIGTPIGSWIVLNKDGLNADVIAHEMSHDELMSRLGWWKTKTKIPTWFDEGLALMLDYRFVATQDSAQRYRAYSSELFFFSKKPLPLESLKTEKEFFGQGELHTKLAYFTSASVISKKIAFRGKQAVLHTIERVKQDNVFEF</sequence>
<dbReference type="RefSeq" id="WP_340238440.1">
    <property type="nucleotide sequence ID" value="NZ_JBBEWC010000009.1"/>
</dbReference>
<comment type="caution">
    <text evidence="1">The sequence shown here is derived from an EMBL/GenBank/DDBJ whole genome shotgun (WGS) entry which is preliminary data.</text>
</comment>
<evidence type="ECO:0008006" key="3">
    <source>
        <dbReference type="Google" id="ProtNLM"/>
    </source>
</evidence>
<protein>
    <recommendedName>
        <fullName evidence="3">Peptidase MA-like domain-containing protein</fullName>
    </recommendedName>
</protein>
<organism evidence="1 2">
    <name type="scientific">Emticicia soli</name>
    <dbReference type="NCBI Taxonomy" id="2027878"/>
    <lineage>
        <taxon>Bacteria</taxon>
        <taxon>Pseudomonadati</taxon>
        <taxon>Bacteroidota</taxon>
        <taxon>Cytophagia</taxon>
        <taxon>Cytophagales</taxon>
        <taxon>Leadbetterellaceae</taxon>
        <taxon>Emticicia</taxon>
    </lineage>
</organism>
<keyword evidence="2" id="KW-1185">Reference proteome</keyword>
<name>A0ABW5J2Y3_9BACT</name>